<keyword evidence="2" id="KW-1185">Reference proteome</keyword>
<accession>A0A1T4P4A4</accession>
<evidence type="ECO:0000313" key="2">
    <source>
        <dbReference type="Proteomes" id="UP000191418"/>
    </source>
</evidence>
<comment type="caution">
    <text evidence="1">The sequence shown here is derived from an EMBL/GenBank/DDBJ whole genome shotgun (WGS) entry which is preliminary data.</text>
</comment>
<protein>
    <submittedName>
        <fullName evidence="1">Uncharacterized protein</fullName>
    </submittedName>
</protein>
<evidence type="ECO:0000313" key="1">
    <source>
        <dbReference type="EMBL" id="OPX54836.1"/>
    </source>
</evidence>
<sequence length="61" mass="6991">MNHEIKKDSLGNVDVEFYIAKAKAERDAAISTFFTNLQADIMRKVSFKLPKINLNFGRHAH</sequence>
<name>A0A1T4P4A4_9GAMM</name>
<dbReference type="Proteomes" id="UP000191418">
    <property type="component" value="Unassembled WGS sequence"/>
</dbReference>
<dbReference type="OrthoDB" id="6106757at2"/>
<dbReference type="EMBL" id="MTSM01000017">
    <property type="protein sequence ID" value="OPX54836.1"/>
    <property type="molecule type" value="Genomic_DNA"/>
</dbReference>
<dbReference type="RefSeq" id="WP_078744970.1">
    <property type="nucleotide sequence ID" value="NZ_FUXG01000007.1"/>
</dbReference>
<dbReference type="AlphaFoldDB" id="A0A1T4P4A4"/>
<gene>
    <name evidence="1" type="ORF">BTE48_12015</name>
</gene>
<organism evidence="1 2">
    <name type="scientific">Oceanospirillum multiglobuliferum</name>
    <dbReference type="NCBI Taxonomy" id="64969"/>
    <lineage>
        <taxon>Bacteria</taxon>
        <taxon>Pseudomonadati</taxon>
        <taxon>Pseudomonadota</taxon>
        <taxon>Gammaproteobacteria</taxon>
        <taxon>Oceanospirillales</taxon>
        <taxon>Oceanospirillaceae</taxon>
        <taxon>Oceanospirillum</taxon>
    </lineage>
</organism>
<reference evidence="1 2" key="1">
    <citation type="submission" date="2017-01" db="EMBL/GenBank/DDBJ databases">
        <title>Genome Sequencing of a Marine Spirillum, Oceanospirillum multiglobuliferum ATCC 33336, from Japan.</title>
        <authorList>
            <person name="Carney J.G."/>
            <person name="Trachtenberg A.M."/>
            <person name="Rheaume B.A."/>
            <person name="Linnane J.D."/>
            <person name="Pitts N.L."/>
            <person name="Mykles D.L."/>
            <person name="Maclea K.S."/>
        </authorList>
    </citation>
    <scope>NUCLEOTIDE SEQUENCE [LARGE SCALE GENOMIC DNA]</scope>
    <source>
        <strain evidence="1 2">ATCC 33336</strain>
    </source>
</reference>
<proteinExistence type="predicted"/>